<accession>A0AAN9JEU3</accession>
<keyword evidence="5" id="KW-1185">Reference proteome</keyword>
<protein>
    <submittedName>
        <fullName evidence="2">Uncharacterized protein</fullName>
    </submittedName>
</protein>
<comment type="caution">
    <text evidence="2">The sequence shown here is derived from an EMBL/GenBank/DDBJ whole genome shotgun (WGS) entry which is preliminary data.</text>
</comment>
<reference evidence="2 5" key="1">
    <citation type="submission" date="2024-01" db="EMBL/GenBank/DDBJ databases">
        <title>The genomes of 5 underutilized Papilionoideae crops provide insights into root nodulation and disease resistanc.</title>
        <authorList>
            <person name="Jiang F."/>
        </authorList>
    </citation>
    <scope>NUCLEOTIDE SEQUENCE [LARGE SCALE GENOMIC DNA]</scope>
    <source>
        <strain evidence="2">LVBAO_FW01</strain>
        <tissue evidence="2">Leaves</tissue>
    </source>
</reference>
<dbReference type="Proteomes" id="UP001367508">
    <property type="component" value="Unassembled WGS sequence"/>
</dbReference>
<organism evidence="2 5">
    <name type="scientific">Canavalia gladiata</name>
    <name type="common">Sword bean</name>
    <name type="synonym">Dolichos gladiatus</name>
    <dbReference type="NCBI Taxonomy" id="3824"/>
    <lineage>
        <taxon>Eukaryota</taxon>
        <taxon>Viridiplantae</taxon>
        <taxon>Streptophyta</taxon>
        <taxon>Embryophyta</taxon>
        <taxon>Tracheophyta</taxon>
        <taxon>Spermatophyta</taxon>
        <taxon>Magnoliopsida</taxon>
        <taxon>eudicotyledons</taxon>
        <taxon>Gunneridae</taxon>
        <taxon>Pentapetalae</taxon>
        <taxon>rosids</taxon>
        <taxon>fabids</taxon>
        <taxon>Fabales</taxon>
        <taxon>Fabaceae</taxon>
        <taxon>Papilionoideae</taxon>
        <taxon>50 kb inversion clade</taxon>
        <taxon>NPAAA clade</taxon>
        <taxon>indigoferoid/millettioid clade</taxon>
        <taxon>Phaseoleae</taxon>
        <taxon>Canavalia</taxon>
    </lineage>
</organism>
<feature type="region of interest" description="Disordered" evidence="1">
    <location>
        <begin position="1"/>
        <end position="80"/>
    </location>
</feature>
<evidence type="ECO:0000313" key="4">
    <source>
        <dbReference type="EMBL" id="KAK7298922.1"/>
    </source>
</evidence>
<name>A0AAN9JEU3_CANGL</name>
<gene>
    <name evidence="4" type="ORF">VNO77_46244</name>
    <name evidence="3" type="ORF">VNO77_50698</name>
    <name evidence="2" type="ORF">VNO77_51071</name>
</gene>
<feature type="compositionally biased region" description="Polar residues" evidence="1">
    <location>
        <begin position="37"/>
        <end position="57"/>
    </location>
</feature>
<dbReference type="EMBL" id="JAYMYQ010000084">
    <property type="protein sequence ID" value="KAK7296108.1"/>
    <property type="molecule type" value="Genomic_DNA"/>
</dbReference>
<evidence type="ECO:0000313" key="5">
    <source>
        <dbReference type="Proteomes" id="UP001367508"/>
    </source>
</evidence>
<evidence type="ECO:0000313" key="2">
    <source>
        <dbReference type="EMBL" id="KAK7295944.1"/>
    </source>
</evidence>
<sequence length="327" mass="37685">MKRDEGRRKSPLSARKLAPMQREEAVNQGPHRGDAGSYSTENSEADSGSWRQYLNLSSDKEENADPPKPSHPKLKNHKLENRFDFDRGKSPYLEHEFIRKKPSWITNSLSTLRKLGLLRAHRRELRIRLSDWWQAGQEDKVQSDPKQIFDIFLASAFRFDMTLELSYLVTSSSLRSMRRNKVWNKSCMSPLIESLFFNRCFQVAGFDSLFTITIPKYLRLPIPLSKSSTYGRKSVSSSGSNHRGFCSAINTRMWFMEKDLSSIRTGKRVGSRWSSLRFSSYYGTYLLDPQAKQALMREWTIEKGLLVYISSLSLTNGAPLKEGPYIT</sequence>
<evidence type="ECO:0000313" key="3">
    <source>
        <dbReference type="EMBL" id="KAK7296108.1"/>
    </source>
</evidence>
<proteinExistence type="predicted"/>
<dbReference type="EMBL" id="JAYMYQ010000023">
    <property type="protein sequence ID" value="KAK7298922.1"/>
    <property type="molecule type" value="Genomic_DNA"/>
</dbReference>
<dbReference type="EMBL" id="JAYMYQ010000096">
    <property type="protein sequence ID" value="KAK7295944.1"/>
    <property type="molecule type" value="Genomic_DNA"/>
</dbReference>
<evidence type="ECO:0000256" key="1">
    <source>
        <dbReference type="SAM" id="MobiDB-lite"/>
    </source>
</evidence>
<dbReference type="AlphaFoldDB" id="A0AAN9JEU3"/>